<reference evidence="2" key="1">
    <citation type="submission" date="2015-04" db="UniProtKB">
        <authorList>
            <consortium name="EnsemblPlants"/>
        </authorList>
    </citation>
    <scope>IDENTIFICATION</scope>
</reference>
<dbReference type="EnsemblPlants" id="OMERI01G29090.1">
    <property type="protein sequence ID" value="OMERI01G29090.1"/>
    <property type="gene ID" value="OMERI01G29090"/>
</dbReference>
<evidence type="ECO:0000313" key="2">
    <source>
        <dbReference type="EnsemblPlants" id="OMERI01G29090.1"/>
    </source>
</evidence>
<evidence type="ECO:0000256" key="1">
    <source>
        <dbReference type="SAM" id="MobiDB-lite"/>
    </source>
</evidence>
<proteinExistence type="predicted"/>
<name>A0A0E0C854_9ORYZ</name>
<keyword evidence="3" id="KW-1185">Reference proteome</keyword>
<evidence type="ECO:0000313" key="3">
    <source>
        <dbReference type="Proteomes" id="UP000008021"/>
    </source>
</evidence>
<dbReference type="Gramene" id="OMERI01G29090.1">
    <property type="protein sequence ID" value="OMERI01G29090.1"/>
    <property type="gene ID" value="OMERI01G29090"/>
</dbReference>
<feature type="region of interest" description="Disordered" evidence="1">
    <location>
        <begin position="61"/>
        <end position="92"/>
    </location>
</feature>
<dbReference type="HOGENOM" id="CLU_2053385_0_0_1"/>
<dbReference type="Proteomes" id="UP000008021">
    <property type="component" value="Chromosome 1"/>
</dbReference>
<organism evidence="2">
    <name type="scientific">Oryza meridionalis</name>
    <dbReference type="NCBI Taxonomy" id="40149"/>
    <lineage>
        <taxon>Eukaryota</taxon>
        <taxon>Viridiplantae</taxon>
        <taxon>Streptophyta</taxon>
        <taxon>Embryophyta</taxon>
        <taxon>Tracheophyta</taxon>
        <taxon>Spermatophyta</taxon>
        <taxon>Magnoliopsida</taxon>
        <taxon>Liliopsida</taxon>
        <taxon>Poales</taxon>
        <taxon>Poaceae</taxon>
        <taxon>BOP clade</taxon>
        <taxon>Oryzoideae</taxon>
        <taxon>Oryzeae</taxon>
        <taxon>Oryzinae</taxon>
        <taxon>Oryza</taxon>
    </lineage>
</organism>
<protein>
    <recommendedName>
        <fullName evidence="4">DUF834 domain-containing protein</fullName>
    </recommendedName>
</protein>
<dbReference type="AlphaFoldDB" id="A0A0E0C854"/>
<evidence type="ECO:0008006" key="4">
    <source>
        <dbReference type="Google" id="ProtNLM"/>
    </source>
</evidence>
<sequence length="120" mass="12915">MGSRLEEAWRRHLRVVVLAVEGAAGRRLHTAEAELGLAAGEVIDEAELRLVEDRVVDGDPTVAGAEAAAPVREERGQPLVERGGDPRGQQPCVVVVPPATRSCLALDLKSMKKQQTIFLT</sequence>
<reference evidence="2" key="2">
    <citation type="submission" date="2018-05" db="EMBL/GenBank/DDBJ databases">
        <title>OmerRS3 (Oryza meridionalis Reference Sequence Version 3).</title>
        <authorList>
            <person name="Zhang J."/>
            <person name="Kudrna D."/>
            <person name="Lee S."/>
            <person name="Talag J."/>
            <person name="Welchert J."/>
            <person name="Wing R.A."/>
        </authorList>
    </citation>
    <scope>NUCLEOTIDE SEQUENCE [LARGE SCALE GENOMIC DNA]</scope>
    <source>
        <strain evidence="2">cv. OR44</strain>
    </source>
</reference>
<accession>A0A0E0C854</accession>